<gene>
    <name evidence="3" type="ORF">GCM10011588_24960</name>
</gene>
<sequence>MSNKHTPWSRSRHRAGLSADQFGSLDPRVVPAVTSDRPGVAGSFESPRLLGSAAQQSGAGDDTRSSAAEPDGDDDPPECPRTRARDVSGDELSAASGPQPVPGRSESGSAGYESGESPVDASDEYLSAEAAFADTVPQQVPPAPPPASSPVPPPASPLERARRDHYAGPLPEAGSPADIAWPVPETEALELLPVNGHALLGLCIGVAVLLAAGFFYLGRTSGPNHAAAPTAATAVSTMTPRETEAPAPAESPDIGAGFAWGKVLTNDGSTLTIKSEINHSEIVVRTDQHTKVYVLVATTIEAIAEGAPILVYGRKRADGSIFADTITGVSLRALGPG</sequence>
<reference evidence="3" key="1">
    <citation type="journal article" date="2014" name="Int. J. Syst. Evol. Microbiol.">
        <title>Complete genome sequence of Corynebacterium casei LMG S-19264T (=DSM 44701T), isolated from a smear-ripened cheese.</title>
        <authorList>
            <consortium name="US DOE Joint Genome Institute (JGI-PGF)"/>
            <person name="Walter F."/>
            <person name="Albersmeier A."/>
            <person name="Kalinowski J."/>
            <person name="Ruckert C."/>
        </authorList>
    </citation>
    <scope>NUCLEOTIDE SEQUENCE</scope>
    <source>
        <strain evidence="3">CGMCC 4.3508</strain>
    </source>
</reference>
<feature type="region of interest" description="Disordered" evidence="1">
    <location>
        <begin position="1"/>
        <end position="120"/>
    </location>
</feature>
<evidence type="ECO:0000256" key="2">
    <source>
        <dbReference type="SAM" id="Phobius"/>
    </source>
</evidence>
<organism evidence="3 4">
    <name type="scientific">Nocardia jinanensis</name>
    <dbReference type="NCBI Taxonomy" id="382504"/>
    <lineage>
        <taxon>Bacteria</taxon>
        <taxon>Bacillati</taxon>
        <taxon>Actinomycetota</taxon>
        <taxon>Actinomycetes</taxon>
        <taxon>Mycobacteriales</taxon>
        <taxon>Nocardiaceae</taxon>
        <taxon>Nocardia</taxon>
    </lineage>
</organism>
<keyword evidence="2" id="KW-1133">Transmembrane helix</keyword>
<feature type="transmembrane region" description="Helical" evidence="2">
    <location>
        <begin position="198"/>
        <end position="217"/>
    </location>
</feature>
<feature type="compositionally biased region" description="Low complexity" evidence="1">
    <location>
        <begin position="105"/>
        <end position="117"/>
    </location>
</feature>
<reference evidence="3" key="2">
    <citation type="submission" date="2020-09" db="EMBL/GenBank/DDBJ databases">
        <authorList>
            <person name="Sun Q."/>
            <person name="Zhou Y."/>
        </authorList>
    </citation>
    <scope>NUCLEOTIDE SEQUENCE</scope>
    <source>
        <strain evidence="3">CGMCC 4.3508</strain>
    </source>
</reference>
<keyword evidence="4" id="KW-1185">Reference proteome</keyword>
<evidence type="ECO:0000313" key="4">
    <source>
        <dbReference type="Proteomes" id="UP000638263"/>
    </source>
</evidence>
<comment type="caution">
    <text evidence="3">The sequence shown here is derived from an EMBL/GenBank/DDBJ whole genome shotgun (WGS) entry which is preliminary data.</text>
</comment>
<keyword evidence="2" id="KW-0472">Membrane</keyword>
<dbReference type="AlphaFoldDB" id="A0A917VSF5"/>
<name>A0A917VSF5_9NOCA</name>
<dbReference type="Proteomes" id="UP000638263">
    <property type="component" value="Unassembled WGS sequence"/>
</dbReference>
<dbReference type="EMBL" id="BMMH01000004">
    <property type="protein sequence ID" value="GGL09599.1"/>
    <property type="molecule type" value="Genomic_DNA"/>
</dbReference>
<dbReference type="RefSeq" id="WP_189094223.1">
    <property type="nucleotide sequence ID" value="NZ_BMMH01000004.1"/>
</dbReference>
<feature type="compositionally biased region" description="Pro residues" evidence="1">
    <location>
        <begin position="139"/>
        <end position="156"/>
    </location>
</feature>
<accession>A0A917VSF5</accession>
<keyword evidence="2" id="KW-0812">Transmembrane</keyword>
<feature type="compositionally biased region" description="Basic and acidic residues" evidence="1">
    <location>
        <begin position="78"/>
        <end position="88"/>
    </location>
</feature>
<feature type="region of interest" description="Disordered" evidence="1">
    <location>
        <begin position="136"/>
        <end position="161"/>
    </location>
</feature>
<evidence type="ECO:0000256" key="1">
    <source>
        <dbReference type="SAM" id="MobiDB-lite"/>
    </source>
</evidence>
<evidence type="ECO:0008006" key="5">
    <source>
        <dbReference type="Google" id="ProtNLM"/>
    </source>
</evidence>
<evidence type="ECO:0000313" key="3">
    <source>
        <dbReference type="EMBL" id="GGL09599.1"/>
    </source>
</evidence>
<protein>
    <recommendedName>
        <fullName evidence="5">DUF5666 domain-containing protein</fullName>
    </recommendedName>
</protein>
<proteinExistence type="predicted"/>